<keyword evidence="3" id="KW-1185">Reference proteome</keyword>
<gene>
    <name evidence="2" type="ORF">NLI96_g13095</name>
</gene>
<dbReference type="Proteomes" id="UP001212997">
    <property type="component" value="Unassembled WGS sequence"/>
</dbReference>
<evidence type="ECO:0000313" key="3">
    <source>
        <dbReference type="Proteomes" id="UP001212997"/>
    </source>
</evidence>
<dbReference type="EMBL" id="JANAWD010001519">
    <property type="protein sequence ID" value="KAJ3473189.1"/>
    <property type="molecule type" value="Genomic_DNA"/>
</dbReference>
<sequence>MIAALERVPSAPVTSSPAITELNTRGTDMRLIEPDERRDFLATLKRRGLAEGDFDLQEADTTDPKGDENLGLRGYVTITRFSTQIAKEYVIGDESDWLQHFRKDLEAGAFDRLDN</sequence>
<comment type="caution">
    <text evidence="2">The sequence shown here is derived from an EMBL/GenBank/DDBJ whole genome shotgun (WGS) entry which is preliminary data.</text>
</comment>
<feature type="region of interest" description="Disordered" evidence="1">
    <location>
        <begin position="1"/>
        <end position="27"/>
    </location>
</feature>
<reference evidence="2" key="1">
    <citation type="submission" date="2022-07" db="EMBL/GenBank/DDBJ databases">
        <title>Genome Sequence of Physisporinus lineatus.</title>
        <authorList>
            <person name="Buettner E."/>
        </authorList>
    </citation>
    <scope>NUCLEOTIDE SEQUENCE</scope>
    <source>
        <strain evidence="2">VT162</strain>
    </source>
</reference>
<protein>
    <submittedName>
        <fullName evidence="2">Uncharacterized protein</fullName>
    </submittedName>
</protein>
<name>A0AAD5UNQ3_9APHY</name>
<feature type="compositionally biased region" description="Polar residues" evidence="1">
    <location>
        <begin position="12"/>
        <end position="26"/>
    </location>
</feature>
<organism evidence="2 3">
    <name type="scientific">Meripilus lineatus</name>
    <dbReference type="NCBI Taxonomy" id="2056292"/>
    <lineage>
        <taxon>Eukaryota</taxon>
        <taxon>Fungi</taxon>
        <taxon>Dikarya</taxon>
        <taxon>Basidiomycota</taxon>
        <taxon>Agaricomycotina</taxon>
        <taxon>Agaricomycetes</taxon>
        <taxon>Polyporales</taxon>
        <taxon>Meripilaceae</taxon>
        <taxon>Meripilus</taxon>
    </lineage>
</organism>
<dbReference type="AlphaFoldDB" id="A0AAD5UNQ3"/>
<evidence type="ECO:0000313" key="2">
    <source>
        <dbReference type="EMBL" id="KAJ3473189.1"/>
    </source>
</evidence>
<proteinExistence type="predicted"/>
<evidence type="ECO:0000256" key="1">
    <source>
        <dbReference type="SAM" id="MobiDB-lite"/>
    </source>
</evidence>
<accession>A0AAD5UNQ3</accession>